<dbReference type="Gene3D" id="2.10.50.10">
    <property type="entry name" value="Tumor Necrosis Factor Receptor, subunit A, domain 2"/>
    <property type="match status" value="2"/>
</dbReference>
<dbReference type="InterPro" id="IPR035976">
    <property type="entry name" value="Sushi/SCR/CCP_sf"/>
</dbReference>
<feature type="domain" description="Sushi" evidence="5">
    <location>
        <begin position="299"/>
        <end position="373"/>
    </location>
</feature>
<dbReference type="SUPFAM" id="SSF57535">
    <property type="entry name" value="Complement control module/SCR domain"/>
    <property type="match status" value="10"/>
</dbReference>
<keyword evidence="3" id="KW-0768">Sushi</keyword>
<dbReference type="OrthoDB" id="406096at2759"/>
<feature type="domain" description="Sushi" evidence="5">
    <location>
        <begin position="7"/>
        <end position="71"/>
    </location>
</feature>
<dbReference type="Pfam" id="PF00084">
    <property type="entry name" value="Sushi"/>
    <property type="match status" value="8"/>
</dbReference>
<dbReference type="GeneID" id="100891711"/>
<accession>A0A7M7HGQ9</accession>
<feature type="domain" description="HYR" evidence="4">
    <location>
        <begin position="993"/>
        <end position="1075"/>
    </location>
</feature>
<evidence type="ECO:0000256" key="3">
    <source>
        <dbReference type="PROSITE-ProRule" id="PRU00302"/>
    </source>
</evidence>
<dbReference type="PANTHER" id="PTHR46343:SF2">
    <property type="entry name" value="SUSHI_VON WILLEBRAND FACTOR TYPE A_EGF_PENTRAXIN DOMAIN-CONTAINING 1"/>
    <property type="match status" value="1"/>
</dbReference>
<evidence type="ECO:0000256" key="1">
    <source>
        <dbReference type="ARBA" id="ARBA00022737"/>
    </source>
</evidence>
<dbReference type="InterPro" id="IPR011641">
    <property type="entry name" value="Tyr-kin_ephrin_A/B_rcpt-like"/>
</dbReference>
<feature type="domain" description="Sushi" evidence="5">
    <location>
        <begin position="665"/>
        <end position="714"/>
    </location>
</feature>
<protein>
    <recommendedName>
        <fullName evidence="8">Sushi, von Willebrand factor type A, EGF and pentraxin domain-containing protein 1-like</fullName>
    </recommendedName>
</protein>
<feature type="domain" description="Sushi" evidence="5">
    <location>
        <begin position="72"/>
        <end position="138"/>
    </location>
</feature>
<feature type="domain" description="Sushi" evidence="5">
    <location>
        <begin position="374"/>
        <end position="436"/>
    </location>
</feature>
<evidence type="ECO:0000259" key="5">
    <source>
        <dbReference type="PROSITE" id="PS50923"/>
    </source>
</evidence>
<evidence type="ECO:0008006" key="8">
    <source>
        <dbReference type="Google" id="ProtNLM"/>
    </source>
</evidence>
<evidence type="ECO:0000313" key="6">
    <source>
        <dbReference type="EnsemblMetazoa" id="XP_011675150"/>
    </source>
</evidence>
<dbReference type="SMART" id="SM01411">
    <property type="entry name" value="Ephrin_rec_like"/>
    <property type="match status" value="2"/>
</dbReference>
<dbReference type="InParanoid" id="A0A7M7HGQ9"/>
<dbReference type="KEGG" id="spu:100891711"/>
<dbReference type="RefSeq" id="XP_011675150.2">
    <property type="nucleotide sequence ID" value="XM_011676848.2"/>
</dbReference>
<keyword evidence="2 3" id="KW-1015">Disulfide bond</keyword>
<feature type="domain" description="HYR" evidence="4">
    <location>
        <begin position="1076"/>
        <end position="1159"/>
    </location>
</feature>
<feature type="disulfide bond" evidence="3">
    <location>
        <begin position="685"/>
        <end position="712"/>
    </location>
</feature>
<dbReference type="PROSITE" id="PS50923">
    <property type="entry name" value="SUSHI"/>
    <property type="match status" value="10"/>
</dbReference>
<dbReference type="PANTHER" id="PTHR46343">
    <property type="entry name" value="HYR DOMAIN-CONTAINING PROTEIN"/>
    <property type="match status" value="1"/>
</dbReference>
<keyword evidence="1" id="KW-0677">Repeat</keyword>
<organism evidence="6 7">
    <name type="scientific">Strongylocentrotus purpuratus</name>
    <name type="common">Purple sea urchin</name>
    <dbReference type="NCBI Taxonomy" id="7668"/>
    <lineage>
        <taxon>Eukaryota</taxon>
        <taxon>Metazoa</taxon>
        <taxon>Echinodermata</taxon>
        <taxon>Eleutherozoa</taxon>
        <taxon>Echinozoa</taxon>
        <taxon>Echinoidea</taxon>
        <taxon>Euechinoidea</taxon>
        <taxon>Echinacea</taxon>
        <taxon>Camarodonta</taxon>
        <taxon>Echinidea</taxon>
        <taxon>Strongylocentrotidae</taxon>
        <taxon>Strongylocentrotus</taxon>
    </lineage>
</organism>
<dbReference type="CDD" id="cd00033">
    <property type="entry name" value="CCP"/>
    <property type="match status" value="9"/>
</dbReference>
<evidence type="ECO:0000259" key="4">
    <source>
        <dbReference type="PROSITE" id="PS50825"/>
    </source>
</evidence>
<evidence type="ECO:0000313" key="7">
    <source>
        <dbReference type="Proteomes" id="UP000007110"/>
    </source>
</evidence>
<evidence type="ECO:0000256" key="2">
    <source>
        <dbReference type="ARBA" id="ARBA00023157"/>
    </source>
</evidence>
<name>A0A7M7HGQ9_STRPU</name>
<keyword evidence="7" id="KW-1185">Reference proteome</keyword>
<dbReference type="InterPro" id="IPR000436">
    <property type="entry name" value="Sushi_SCR_CCP_dom"/>
</dbReference>
<reference evidence="7" key="1">
    <citation type="submission" date="2015-02" db="EMBL/GenBank/DDBJ databases">
        <title>Genome sequencing for Strongylocentrotus purpuratus.</title>
        <authorList>
            <person name="Murali S."/>
            <person name="Liu Y."/>
            <person name="Vee V."/>
            <person name="English A."/>
            <person name="Wang M."/>
            <person name="Skinner E."/>
            <person name="Han Y."/>
            <person name="Muzny D.M."/>
            <person name="Worley K.C."/>
            <person name="Gibbs R.A."/>
        </authorList>
    </citation>
    <scope>NUCLEOTIDE SEQUENCE</scope>
</reference>
<dbReference type="InterPro" id="IPR003410">
    <property type="entry name" value="HYR_dom"/>
</dbReference>
<dbReference type="Pfam" id="PF07699">
    <property type="entry name" value="Ephrin_rec_like"/>
    <property type="match status" value="2"/>
</dbReference>
<feature type="domain" description="Sushi" evidence="5">
    <location>
        <begin position="139"/>
        <end position="208"/>
    </location>
</feature>
<feature type="domain" description="Sushi" evidence="5">
    <location>
        <begin position="715"/>
        <end position="781"/>
    </location>
</feature>
<dbReference type="Gene3D" id="2.10.70.10">
    <property type="entry name" value="Complement Module, domain 1"/>
    <property type="match status" value="11"/>
</dbReference>
<feature type="domain" description="HYR" evidence="4">
    <location>
        <begin position="780"/>
        <end position="862"/>
    </location>
</feature>
<feature type="disulfide bond" evidence="3">
    <location>
        <begin position="42"/>
        <end position="69"/>
    </location>
</feature>
<dbReference type="Pfam" id="PF02494">
    <property type="entry name" value="HYR"/>
    <property type="match status" value="5"/>
</dbReference>
<feature type="domain" description="Sushi" evidence="5">
    <location>
        <begin position="863"/>
        <end position="925"/>
    </location>
</feature>
<comment type="caution">
    <text evidence="3">Lacks conserved residue(s) required for the propagation of feature annotation.</text>
</comment>
<dbReference type="OMA" id="CRISHIS"/>
<reference evidence="6" key="2">
    <citation type="submission" date="2021-01" db="UniProtKB">
        <authorList>
            <consortium name="EnsemblMetazoa"/>
        </authorList>
    </citation>
    <scope>IDENTIFICATION</scope>
</reference>
<dbReference type="Proteomes" id="UP000007110">
    <property type="component" value="Unassembled WGS sequence"/>
</dbReference>
<dbReference type="EnsemblMetazoa" id="XM_011676848">
    <property type="protein sequence ID" value="XP_011675150"/>
    <property type="gene ID" value="LOC100891711"/>
</dbReference>
<dbReference type="SUPFAM" id="SSF57184">
    <property type="entry name" value="Growth factor receptor domain"/>
    <property type="match status" value="1"/>
</dbReference>
<feature type="domain" description="HYR" evidence="4">
    <location>
        <begin position="207"/>
        <end position="298"/>
    </location>
</feature>
<dbReference type="PROSITE" id="PS50825">
    <property type="entry name" value="HYR"/>
    <property type="match status" value="5"/>
</dbReference>
<feature type="domain" description="Sushi" evidence="5">
    <location>
        <begin position="585"/>
        <end position="650"/>
    </location>
</feature>
<dbReference type="SMART" id="SM00032">
    <property type="entry name" value="CCP"/>
    <property type="match status" value="12"/>
</dbReference>
<feature type="domain" description="HYR" evidence="4">
    <location>
        <begin position="501"/>
        <end position="584"/>
    </location>
</feature>
<dbReference type="InterPro" id="IPR043555">
    <property type="entry name" value="SRPX-like"/>
</dbReference>
<sequence>MPFCSIINCTKPTLTTGLQVTSTQSCPVTSEVTYGSHCSFTCSRGYYIEGDQVLSCLSDGSWNQSAPTCHAVNCTSSDIPVPANGVKTGCSNAVETYGTVCSFFCNIGYLPDSPVYRTCDDDGTGSGVWDGGPVTCTIVMCTAFDNPRNGSISECLYGGVPQNITKEQKYGTVCSMHCNNGFTWTSGSASRMCTASGTWDGADTICEDITPPVLACPLDRDIVAEEGTVYGNVPWDEWEPLMATDGDLEIESNLVSIGSVPVTTSPTSLVEGAHQITYGVFDSAGNEQTCSFVVTTRVIRCPGLPVPEHGSIHLGSGGGDCVGGAVYGSSCVYGCDVGYQLFAGNGNFSRNCLRNNSIDLVGYWDADQPTCLIQNCTLPAVMNVHSPDCLTTAVGYGTNCEFECDRGYTTLIDVDHVNRSCQAESTWGGSDFNCSVVITCPAQLSLEFGRVIPPECSNSTDMKFDTECEYSCGSGFLLHGPSNIRCNPDGSWNDLRQPYCEDIQNPIFSAPCPVHVRVDAQRGTTYANVTLVQPEARDNSGNVNVSRIGPKDTIFHEGVTTVPYLASDASGNEARCDVIVTVTVYRCPTPKAPVEGFVTNCSKLFYGSACSFGCNIGYDLIGSETLTCDLTQGGMGPNATWNEHSPTCQIRTCVAVRLQPPAAKAGCDKNPPLTEDYDTVCTFTCPYGFRGIGDSRSRCDENGKWSSTNFTCERTPCSPLSAPSGMTITPSSCTTDPRYGDTCTLQCSRSGFEVYPQSSSSVTCSGNERWNKNILSTSCKDVEPPVFTQCPNDFVRHPGRSSTSAFVSWTVAATDNDAIGPTVSCDHPSNVSMPLGQHPVTCIAADRSGYTEDCSFIVTVEVRQCKPLVQPAFGALNGSCDTVYGSSCHVTCILGYHLNGSSSASCEFNGTDMYWMWDMEPHCQANWCPPVALPSMLAVYPDSCSLDARVAVGTVCTCYCTGGLSLVGNDTTVTCLIDGQWDRQIDAGAMTCKDKTPPVITFCPGVVNTVRTQYWGVEVTFDLPTAHDTVDPHLEIVTDPADLESPYNFTSNTACRYTFVDDSGNKATCVFDVDIKDLVEPTFVYCPPDQNITTSQQMTLVTWDEPIVQDIPGDDVLITCNYDTNQVTLPWGENEIVYKATNLNNAFQKECKFIIIIVPFPCTELHPPQHGALSCDTWLFSRYCSVSCDESFDIPRSSSLHQPTTLYVCGTSGLWTPHAYVADCSQTRDPRRSNLPSALQYYTGTCESPVTTEDIAEAFITILRGSMFREACDKENECLVENVAVWCGGAVARGMVKRSSEIQRRRKRNANQEIDKDLDSMRQKFQNNDMDKGGTTTVYLDIAIRNILDNSGLALEGKLLSMAREIKEQFRLLHNLTSLSLTTGYSVIQCEDGYIADHETLKCVACTTGYFYERATSGGQCTPCVYGYYQHQQAQVTCRKCPEGQSTEIKGSRSKSDCKDMCHKGQFSHSGLQPCVKCPRDTFQPMKGQASCFDCSGSSITLHTGSSSPDQCIDQL</sequence>
<dbReference type="InterPro" id="IPR009030">
    <property type="entry name" value="Growth_fac_rcpt_cys_sf"/>
</dbReference>
<feature type="domain" description="Sushi" evidence="5">
    <location>
        <begin position="438"/>
        <end position="502"/>
    </location>
</feature>
<proteinExistence type="predicted"/>